<keyword evidence="2" id="KW-1185">Reference proteome</keyword>
<proteinExistence type="predicted"/>
<accession>H0I1G9</accession>
<dbReference type="EMBL" id="AHAM01000282">
    <property type="protein sequence ID" value="EHK53161.1"/>
    <property type="molecule type" value="Genomic_DNA"/>
</dbReference>
<evidence type="ECO:0000313" key="2">
    <source>
        <dbReference type="Proteomes" id="UP000003250"/>
    </source>
</evidence>
<reference evidence="1 2" key="1">
    <citation type="journal article" date="2012" name="J. Bacteriol.">
        <title>Draft Genome Sequence of Mesorhizobium alhagi CCNWXJ12-2T, a Novel Salt-Resistant Species Isolated from the Desert of Northwestern China.</title>
        <authorList>
            <person name="Zhou M."/>
            <person name="Chen W."/>
            <person name="Chen H."/>
            <person name="Wei G."/>
        </authorList>
    </citation>
    <scope>NUCLEOTIDE SEQUENCE [LARGE SCALE GENOMIC DNA]</scope>
    <source>
        <strain evidence="1 2">CCNWXJ12-2</strain>
    </source>
</reference>
<protein>
    <submittedName>
        <fullName evidence="1">Uncharacterized protein</fullName>
    </submittedName>
</protein>
<feature type="non-terminal residue" evidence="1">
    <location>
        <position position="1"/>
    </location>
</feature>
<organism evidence="1 2">
    <name type="scientific">Mesorhizobium alhagi CCNWXJ12-2</name>
    <dbReference type="NCBI Taxonomy" id="1107882"/>
    <lineage>
        <taxon>Bacteria</taxon>
        <taxon>Pseudomonadati</taxon>
        <taxon>Pseudomonadota</taxon>
        <taxon>Alphaproteobacteria</taxon>
        <taxon>Hyphomicrobiales</taxon>
        <taxon>Phyllobacteriaceae</taxon>
        <taxon>Allomesorhizobium</taxon>
    </lineage>
</organism>
<evidence type="ECO:0000313" key="1">
    <source>
        <dbReference type="EMBL" id="EHK53161.1"/>
    </source>
</evidence>
<sequence length="48" mass="5640">LVHSGAFENERLKRLRRKSPQMLRTHTFFPLHICLTTEPLTPMPVPIE</sequence>
<name>H0I1G9_9HYPH</name>
<dbReference type="Proteomes" id="UP000003250">
    <property type="component" value="Unassembled WGS sequence"/>
</dbReference>
<gene>
    <name evidence="1" type="ORF">MAXJ12_31532</name>
</gene>
<dbReference type="AlphaFoldDB" id="H0I1G9"/>